<reference evidence="4 5" key="1">
    <citation type="submission" date="2019-07" db="EMBL/GenBank/DDBJ databases">
        <title>Draft genome for Streptomyces benahoarensis MZ03-48.</title>
        <authorList>
            <person name="Gonzalez-Pimentel J.L."/>
        </authorList>
    </citation>
    <scope>NUCLEOTIDE SEQUENCE [LARGE SCALE GENOMIC DNA]</scope>
    <source>
        <strain evidence="4 5">MZ03-48</strain>
    </source>
</reference>
<evidence type="ECO:0000313" key="5">
    <source>
        <dbReference type="Proteomes" id="UP000320888"/>
    </source>
</evidence>
<name>A0A553YVN3_9ACTN</name>
<sequence length="550" mass="57605">MQLSVAKAPQQPAPGAPPAPPQGRPGAQQPLAPQGHPGPYGAPQAAPGRPAPQPGAPGPQPGAPGPYLPPGQGVPGAYGQQAGAPGYAYPPAPPGGGPQGPGFGQQYMAGQPPVAGGPVPYPGAPGQPARPSRGGLPVVAIIALVLVLLVGLGVGGYFALTSGNHDTPTEAKPANAMARLWETALPDTQRRTDDDNGLRSMWFNDDELVFGEAGGVSAYNRKTGKKTWTVKTPKHAGEVCAMSQDTSEDGVGAVVFDAGGDDCSYLSVVDADTGHTLWSKNLKGDSSEDHPQVVVNRKVVAVAIGQTYAGFSISGGAELWHLTSRGHDCTDGTAFSPDYLVWSSECDDKKPKQLLTVQDLQFGSLNSRTKGDSRVASQILSDRPLTVLMASEANLVDPDLSIQTFDKDLKPAHTFKIEGALKDLDLHPRTTFVDEDAQVLVAGYGNLGGIAAVDLKTGKLLWKKQGTPVAEGDGEVIGVANGPQQDPVLVSFDVRDGTQTVKGTLYDPKHELASPHLMSLTWSENEQTLYLEDKRLSDDQPILRAYELDG</sequence>
<proteinExistence type="predicted"/>
<dbReference type="EMBL" id="VKLS01000411">
    <property type="protein sequence ID" value="TSB33280.1"/>
    <property type="molecule type" value="Genomic_DNA"/>
</dbReference>
<protein>
    <submittedName>
        <fullName evidence="4">PQQ-binding-like beta-propeller repeat protein</fullName>
    </submittedName>
</protein>
<feature type="domain" description="Pyrrolo-quinoline quinone repeat" evidence="3">
    <location>
        <begin position="214"/>
        <end position="329"/>
    </location>
</feature>
<evidence type="ECO:0000256" key="1">
    <source>
        <dbReference type="SAM" id="MobiDB-lite"/>
    </source>
</evidence>
<feature type="compositionally biased region" description="Pro residues" evidence="1">
    <location>
        <begin position="11"/>
        <end position="23"/>
    </location>
</feature>
<evidence type="ECO:0000313" key="4">
    <source>
        <dbReference type="EMBL" id="TSB33280.1"/>
    </source>
</evidence>
<dbReference type="AlphaFoldDB" id="A0A553YVN3"/>
<feature type="compositionally biased region" description="Pro residues" evidence="1">
    <location>
        <begin position="49"/>
        <end position="69"/>
    </location>
</feature>
<accession>A0A553YVN3</accession>
<evidence type="ECO:0000259" key="3">
    <source>
        <dbReference type="Pfam" id="PF13360"/>
    </source>
</evidence>
<dbReference type="InterPro" id="IPR015943">
    <property type="entry name" value="WD40/YVTN_repeat-like_dom_sf"/>
</dbReference>
<feature type="compositionally biased region" description="Low complexity" evidence="1">
    <location>
        <begin position="24"/>
        <end position="48"/>
    </location>
</feature>
<dbReference type="InterPro" id="IPR002372">
    <property type="entry name" value="PQQ_rpt_dom"/>
</dbReference>
<feature type="region of interest" description="Disordered" evidence="1">
    <location>
        <begin position="1"/>
        <end position="132"/>
    </location>
</feature>
<keyword evidence="2" id="KW-0472">Membrane</keyword>
<dbReference type="Pfam" id="PF13360">
    <property type="entry name" value="PQQ_2"/>
    <property type="match status" value="1"/>
</dbReference>
<feature type="transmembrane region" description="Helical" evidence="2">
    <location>
        <begin position="138"/>
        <end position="160"/>
    </location>
</feature>
<dbReference type="Gene3D" id="2.130.10.10">
    <property type="entry name" value="YVTN repeat-like/Quinoprotein amine dehydrogenase"/>
    <property type="match status" value="1"/>
</dbReference>
<organism evidence="4 5">
    <name type="scientific">Streptomyces benahoarensis</name>
    <dbReference type="NCBI Taxonomy" id="2595054"/>
    <lineage>
        <taxon>Bacteria</taxon>
        <taxon>Bacillati</taxon>
        <taxon>Actinomycetota</taxon>
        <taxon>Actinomycetes</taxon>
        <taxon>Kitasatosporales</taxon>
        <taxon>Streptomycetaceae</taxon>
        <taxon>Streptomyces</taxon>
    </lineage>
</organism>
<evidence type="ECO:0000256" key="2">
    <source>
        <dbReference type="SAM" id="Phobius"/>
    </source>
</evidence>
<dbReference type="InterPro" id="IPR011047">
    <property type="entry name" value="Quinoprotein_ADH-like_sf"/>
</dbReference>
<gene>
    <name evidence="4" type="ORF">FNZ23_23895</name>
</gene>
<feature type="compositionally biased region" description="Low complexity" evidence="1">
    <location>
        <begin position="104"/>
        <end position="118"/>
    </location>
</feature>
<keyword evidence="5" id="KW-1185">Reference proteome</keyword>
<comment type="caution">
    <text evidence="4">The sequence shown here is derived from an EMBL/GenBank/DDBJ whole genome shotgun (WGS) entry which is preliminary data.</text>
</comment>
<feature type="compositionally biased region" description="Low complexity" evidence="1">
    <location>
        <begin position="75"/>
        <end position="87"/>
    </location>
</feature>
<keyword evidence="2" id="KW-1133">Transmembrane helix</keyword>
<dbReference type="SUPFAM" id="SSF50998">
    <property type="entry name" value="Quinoprotein alcohol dehydrogenase-like"/>
    <property type="match status" value="1"/>
</dbReference>
<keyword evidence="2" id="KW-0812">Transmembrane</keyword>
<dbReference type="Proteomes" id="UP000320888">
    <property type="component" value="Unassembled WGS sequence"/>
</dbReference>